<dbReference type="Gene3D" id="3.80.10.10">
    <property type="entry name" value="Ribonuclease Inhibitor"/>
    <property type="match status" value="1"/>
</dbReference>
<reference evidence="1" key="1">
    <citation type="submission" date="2023-07" db="EMBL/GenBank/DDBJ databases">
        <title>draft genome sequence of fig (Ficus carica).</title>
        <authorList>
            <person name="Takahashi T."/>
            <person name="Nishimura K."/>
        </authorList>
    </citation>
    <scope>NUCLEOTIDE SEQUENCE</scope>
</reference>
<dbReference type="InterPro" id="IPR001611">
    <property type="entry name" value="Leu-rich_rpt"/>
</dbReference>
<organism evidence="1 2">
    <name type="scientific">Ficus carica</name>
    <name type="common">Common fig</name>
    <dbReference type="NCBI Taxonomy" id="3494"/>
    <lineage>
        <taxon>Eukaryota</taxon>
        <taxon>Viridiplantae</taxon>
        <taxon>Streptophyta</taxon>
        <taxon>Embryophyta</taxon>
        <taxon>Tracheophyta</taxon>
        <taxon>Spermatophyta</taxon>
        <taxon>Magnoliopsida</taxon>
        <taxon>eudicotyledons</taxon>
        <taxon>Gunneridae</taxon>
        <taxon>Pentapetalae</taxon>
        <taxon>rosids</taxon>
        <taxon>fabids</taxon>
        <taxon>Rosales</taxon>
        <taxon>Moraceae</taxon>
        <taxon>Ficeae</taxon>
        <taxon>Ficus</taxon>
    </lineage>
</organism>
<keyword evidence="2" id="KW-1185">Reference proteome</keyword>
<dbReference type="SUPFAM" id="SSF52058">
    <property type="entry name" value="L domain-like"/>
    <property type="match status" value="1"/>
</dbReference>
<proteinExistence type="predicted"/>
<gene>
    <name evidence="1" type="ORF">TIFTF001_013410</name>
</gene>
<dbReference type="EMBL" id="BTGU01000018">
    <property type="protein sequence ID" value="GMN44209.1"/>
    <property type="molecule type" value="Genomic_DNA"/>
</dbReference>
<protein>
    <submittedName>
        <fullName evidence="1">Uncharacterized protein</fullName>
    </submittedName>
</protein>
<accession>A0AA88A1X9</accession>
<evidence type="ECO:0000313" key="2">
    <source>
        <dbReference type="Proteomes" id="UP001187192"/>
    </source>
</evidence>
<dbReference type="Proteomes" id="UP001187192">
    <property type="component" value="Unassembled WGS sequence"/>
</dbReference>
<dbReference type="AlphaFoldDB" id="A0AA88A1X9"/>
<sequence length="85" mass="9309">MSVFDHILSKNLPAHLKFSNSLPTPFGLSIFSLVSSFSKSLVHIGLRSCQLQGQIPDAFTNMASLVSLDLSDYQLQGHPEVSSFK</sequence>
<name>A0AA88A1X9_FICCA</name>
<dbReference type="Pfam" id="PF00560">
    <property type="entry name" value="LRR_1"/>
    <property type="match status" value="1"/>
</dbReference>
<evidence type="ECO:0000313" key="1">
    <source>
        <dbReference type="EMBL" id="GMN44209.1"/>
    </source>
</evidence>
<dbReference type="InterPro" id="IPR032675">
    <property type="entry name" value="LRR_dom_sf"/>
</dbReference>
<comment type="caution">
    <text evidence="1">The sequence shown here is derived from an EMBL/GenBank/DDBJ whole genome shotgun (WGS) entry which is preliminary data.</text>
</comment>